<dbReference type="Pfam" id="PF12729">
    <property type="entry name" value="4HB_MCP_1"/>
    <property type="match status" value="1"/>
</dbReference>
<dbReference type="SMART" id="SM00283">
    <property type="entry name" value="MA"/>
    <property type="match status" value="1"/>
</dbReference>
<evidence type="ECO:0000259" key="6">
    <source>
        <dbReference type="PROSITE" id="PS50885"/>
    </source>
</evidence>
<dbReference type="CDD" id="cd11386">
    <property type="entry name" value="MCP_signal"/>
    <property type="match status" value="1"/>
</dbReference>
<name>A0ABV0G0G5_9BURK</name>
<comment type="caution">
    <text evidence="7">The sequence shown here is derived from an EMBL/GenBank/DDBJ whole genome shotgun (WGS) entry which is preliminary data.</text>
</comment>
<feature type="transmembrane region" description="Helical" evidence="4">
    <location>
        <begin position="12"/>
        <end position="33"/>
    </location>
</feature>
<feature type="transmembrane region" description="Helical" evidence="4">
    <location>
        <begin position="192"/>
        <end position="214"/>
    </location>
</feature>
<organism evidence="7 8">
    <name type="scientific">Roseateles paludis</name>
    <dbReference type="NCBI Taxonomy" id="3145238"/>
    <lineage>
        <taxon>Bacteria</taxon>
        <taxon>Pseudomonadati</taxon>
        <taxon>Pseudomonadota</taxon>
        <taxon>Betaproteobacteria</taxon>
        <taxon>Burkholderiales</taxon>
        <taxon>Sphaerotilaceae</taxon>
        <taxon>Roseateles</taxon>
    </lineage>
</organism>
<dbReference type="InterPro" id="IPR051310">
    <property type="entry name" value="MCP_chemotaxis"/>
</dbReference>
<protein>
    <submittedName>
        <fullName evidence="7">Methyl-accepting chemotaxis protein</fullName>
    </submittedName>
</protein>
<evidence type="ECO:0000256" key="4">
    <source>
        <dbReference type="SAM" id="Phobius"/>
    </source>
</evidence>
<dbReference type="Pfam" id="PF00015">
    <property type="entry name" value="MCPsignal"/>
    <property type="match status" value="1"/>
</dbReference>
<keyword evidence="3" id="KW-0807">Transducer</keyword>
<dbReference type="InterPro" id="IPR004090">
    <property type="entry name" value="Chemotax_Me-accpt_rcpt"/>
</dbReference>
<dbReference type="PANTHER" id="PTHR43531">
    <property type="entry name" value="PROTEIN ICFG"/>
    <property type="match status" value="1"/>
</dbReference>
<keyword evidence="1" id="KW-0488">Methylation</keyword>
<dbReference type="InterPro" id="IPR024478">
    <property type="entry name" value="HlyB_4HB_MCP"/>
</dbReference>
<dbReference type="Proteomes" id="UP001495147">
    <property type="component" value="Unassembled WGS sequence"/>
</dbReference>
<feature type="domain" description="HAMP" evidence="6">
    <location>
        <begin position="216"/>
        <end position="268"/>
    </location>
</feature>
<keyword evidence="4" id="KW-0472">Membrane</keyword>
<accession>A0ABV0G0G5</accession>
<evidence type="ECO:0000313" key="7">
    <source>
        <dbReference type="EMBL" id="MEO3691219.1"/>
    </source>
</evidence>
<evidence type="ECO:0000259" key="5">
    <source>
        <dbReference type="PROSITE" id="PS50111"/>
    </source>
</evidence>
<dbReference type="InterPro" id="IPR003660">
    <property type="entry name" value="HAMP_dom"/>
</dbReference>
<keyword evidence="8" id="KW-1185">Reference proteome</keyword>
<feature type="domain" description="Methyl-accepting transducer" evidence="5">
    <location>
        <begin position="273"/>
        <end position="502"/>
    </location>
</feature>
<dbReference type="Gene3D" id="1.10.287.950">
    <property type="entry name" value="Methyl-accepting chemotaxis protein"/>
    <property type="match status" value="1"/>
</dbReference>
<reference evidence="7 8" key="1">
    <citation type="submission" date="2024-05" db="EMBL/GenBank/DDBJ databases">
        <title>Roseateles sp. DJS-2-20 16S ribosomal RNA gene Genome sequencing and assembly.</title>
        <authorList>
            <person name="Woo H."/>
        </authorList>
    </citation>
    <scope>NUCLEOTIDE SEQUENCE [LARGE SCALE GENOMIC DNA]</scope>
    <source>
        <strain evidence="7 8">DJS-2-20</strain>
    </source>
</reference>
<dbReference type="EMBL" id="JBDPZD010000002">
    <property type="protein sequence ID" value="MEO3691219.1"/>
    <property type="molecule type" value="Genomic_DNA"/>
</dbReference>
<dbReference type="PANTHER" id="PTHR43531:SF14">
    <property type="entry name" value="METHYL-ACCEPTING CHEMOTAXIS PROTEIN I-RELATED"/>
    <property type="match status" value="1"/>
</dbReference>
<dbReference type="RefSeq" id="WP_347704062.1">
    <property type="nucleotide sequence ID" value="NZ_JBDPZD010000002.1"/>
</dbReference>
<dbReference type="SMART" id="SM00304">
    <property type="entry name" value="HAMP"/>
    <property type="match status" value="1"/>
</dbReference>
<dbReference type="PROSITE" id="PS50885">
    <property type="entry name" value="HAMP"/>
    <property type="match status" value="1"/>
</dbReference>
<dbReference type="SUPFAM" id="SSF58104">
    <property type="entry name" value="Methyl-accepting chemotaxis protein (MCP) signaling domain"/>
    <property type="match status" value="1"/>
</dbReference>
<evidence type="ECO:0000256" key="2">
    <source>
        <dbReference type="ARBA" id="ARBA00029447"/>
    </source>
</evidence>
<evidence type="ECO:0000256" key="3">
    <source>
        <dbReference type="PROSITE-ProRule" id="PRU00284"/>
    </source>
</evidence>
<gene>
    <name evidence="7" type="ORF">ABDJ85_07025</name>
</gene>
<evidence type="ECO:0000256" key="1">
    <source>
        <dbReference type="ARBA" id="ARBA00022481"/>
    </source>
</evidence>
<keyword evidence="4" id="KW-1133">Transmembrane helix</keyword>
<evidence type="ECO:0000313" key="8">
    <source>
        <dbReference type="Proteomes" id="UP001495147"/>
    </source>
</evidence>
<keyword evidence="4" id="KW-0812">Transmembrane</keyword>
<dbReference type="InterPro" id="IPR004089">
    <property type="entry name" value="MCPsignal_dom"/>
</dbReference>
<sequence>MQFLTRARIGTQLYMGFGIGILITCFIGALGLFQMRQINANVVQFADNWMPSVKALSVLESTANTERRRVLIHVLEPDLADKKRLQMEHDDLVKQKLEPALKAYLDLVSSPEEQKLADEMQKELRNVLRTHDRLLELSNQGDKGLDQARDLASDSSSKAFTEFIATLDRCVAINVEGANAERTSAQKVYSTAVSSTAILLLVAIGFGAAMALAITRRITSRLHSAVEVAKTVSAGDLSSSIETEGRDEVADLLRALGEMNDNLSQIVSTVRNSSDSIATGSQQVATGNADLSQRTEEQASALQQTAATMDELGTTVRQNSDSARTANDLAQNASDIAARGGNVVSQVVDTMRGIDQASKKIADIIGVIDGIAFQTNILALNAAVEAARAGEQGRGFAVVAGEVRVLAQRSAEAAKEIKSLINNSVERVAAGSALADQAGATMNEIVDSIARVTQIMGEIASSSAEQSSGVTQVGEAITQMDKVTQQNAALVEESAAAAESLKQQAETMVNAVAVFRLRQR</sequence>
<dbReference type="PRINTS" id="PR00260">
    <property type="entry name" value="CHEMTRNSDUCR"/>
</dbReference>
<comment type="similarity">
    <text evidence="2">Belongs to the methyl-accepting chemotaxis (MCP) protein family.</text>
</comment>
<dbReference type="CDD" id="cd06225">
    <property type="entry name" value="HAMP"/>
    <property type="match status" value="1"/>
</dbReference>
<dbReference type="Pfam" id="PF00672">
    <property type="entry name" value="HAMP"/>
    <property type="match status" value="1"/>
</dbReference>
<proteinExistence type="inferred from homology"/>
<dbReference type="PROSITE" id="PS50111">
    <property type="entry name" value="CHEMOTAXIS_TRANSDUC_2"/>
    <property type="match status" value="1"/>
</dbReference>